<accession>A0AA85ATX7</accession>
<dbReference type="InterPro" id="IPR011011">
    <property type="entry name" value="Znf_FYVE_PHD"/>
</dbReference>
<dbReference type="Gene3D" id="1.10.720.140">
    <property type="match status" value="1"/>
</dbReference>
<dbReference type="Proteomes" id="UP000050791">
    <property type="component" value="Unassembled WGS sequence"/>
</dbReference>
<dbReference type="GO" id="GO:0070936">
    <property type="term" value="P:protein K48-linked ubiquitination"/>
    <property type="evidence" value="ECO:0007669"/>
    <property type="project" value="TreeGrafter"/>
</dbReference>
<reference evidence="3" key="1">
    <citation type="submission" date="2023-11" db="UniProtKB">
        <authorList>
            <consortium name="WormBaseParasite"/>
        </authorList>
    </citation>
    <scope>IDENTIFICATION</scope>
</reference>
<sequence>MLTFKGFLEVQLVGGELYLNTKTVFCLTHRTFSFIRNLMPNTCSACPKKFTLPETGSGICQSCNEFYCSACSSTGPDRTILCNRCRVLQSNQASWDSVMGLNIRDLKWFMRRRNIPFVGLIEKEQFVDAVLNSLGITTRSTNADDHLFPDSTKRNVKLEDLISEESIENLSVRQIKDLLVYNFVDFTHCVEKAELIARAKQLWRNYKQQQPLIFEAQEAVEFEDCQNAGTSSEKCPVDLNNECGVCMEAPVNCVFLECGHCFLVLIAEES</sequence>
<evidence type="ECO:0000313" key="2">
    <source>
        <dbReference type="Proteomes" id="UP000050791"/>
    </source>
</evidence>
<organism evidence="2 3">
    <name type="scientific">Schistosoma mattheei</name>
    <dbReference type="NCBI Taxonomy" id="31246"/>
    <lineage>
        <taxon>Eukaryota</taxon>
        <taxon>Metazoa</taxon>
        <taxon>Spiralia</taxon>
        <taxon>Lophotrochozoa</taxon>
        <taxon>Platyhelminthes</taxon>
        <taxon>Trematoda</taxon>
        <taxon>Digenea</taxon>
        <taxon>Strigeidida</taxon>
        <taxon>Schistosomatoidea</taxon>
        <taxon>Schistosomatidae</taxon>
        <taxon>Schistosoma</taxon>
    </lineage>
</organism>
<dbReference type="GO" id="GO:0061630">
    <property type="term" value="F:ubiquitin protein ligase activity"/>
    <property type="evidence" value="ECO:0007669"/>
    <property type="project" value="TreeGrafter"/>
</dbReference>
<dbReference type="PANTHER" id="PTHR14879:SF15">
    <property type="entry name" value="E3 UBIQUITIN-PROTEIN LIGASE RIFIFYLIN-LIKE PROTEIN"/>
    <property type="match status" value="1"/>
</dbReference>
<dbReference type="AlphaFoldDB" id="A0AA85ATX7"/>
<dbReference type="InterPro" id="IPR055111">
    <property type="entry name" value="RNF34_RFFL_HeH"/>
</dbReference>
<dbReference type="InterPro" id="IPR051728">
    <property type="entry name" value="RING-FYVE_E3_ubiquitin-ligase"/>
</dbReference>
<dbReference type="PANTHER" id="PTHR14879">
    <property type="entry name" value="CASPASE REGULATOR, RING FINGER DOMAIN-CONTAINING"/>
    <property type="match status" value="1"/>
</dbReference>
<dbReference type="GO" id="GO:0043161">
    <property type="term" value="P:proteasome-mediated ubiquitin-dependent protein catabolic process"/>
    <property type="evidence" value="ECO:0007669"/>
    <property type="project" value="TreeGrafter"/>
</dbReference>
<dbReference type="GO" id="GO:0005737">
    <property type="term" value="C:cytoplasm"/>
    <property type="evidence" value="ECO:0007669"/>
    <property type="project" value="TreeGrafter"/>
</dbReference>
<protein>
    <recommendedName>
        <fullName evidence="1">RNF34/RFFL HeH domain-containing protein</fullName>
    </recommendedName>
</protein>
<dbReference type="SUPFAM" id="SSF57903">
    <property type="entry name" value="FYVE/PHD zinc finger"/>
    <property type="match status" value="1"/>
</dbReference>
<name>A0AA85ATX7_9TREM</name>
<dbReference type="GO" id="GO:0005886">
    <property type="term" value="C:plasma membrane"/>
    <property type="evidence" value="ECO:0007669"/>
    <property type="project" value="TreeGrafter"/>
</dbReference>
<evidence type="ECO:0000313" key="3">
    <source>
        <dbReference type="WBParaSite" id="SMTH1_11430.2"/>
    </source>
</evidence>
<dbReference type="WBParaSite" id="SMTH1_11430.2">
    <property type="protein sequence ID" value="SMTH1_11430.2"/>
    <property type="gene ID" value="SMTH1_11430"/>
</dbReference>
<dbReference type="Pfam" id="PF22968">
    <property type="entry name" value="RNF34L-like_3rd"/>
    <property type="match status" value="1"/>
</dbReference>
<feature type="domain" description="RNF34/RFFL HeH" evidence="1">
    <location>
        <begin position="160"/>
        <end position="211"/>
    </location>
</feature>
<dbReference type="GO" id="GO:1902042">
    <property type="term" value="P:negative regulation of extrinsic apoptotic signaling pathway via death domain receptors"/>
    <property type="evidence" value="ECO:0007669"/>
    <property type="project" value="TreeGrafter"/>
</dbReference>
<evidence type="ECO:0000259" key="1">
    <source>
        <dbReference type="Pfam" id="PF22968"/>
    </source>
</evidence>
<proteinExistence type="predicted"/>